<keyword evidence="1" id="KW-0812">Transmembrane</keyword>
<sequence length="157" mass="15961">MVFPVLMLCFLIGCVAGLRSMMAPAIVCAAAYLHWIHLDGTPLAFLNTMAALSIFTLLAIGELIVDKLPNTPARTSAIGLSARGITGALCGAALAASGGRSLVAGALLGAAGGIGGAFAGYYIRHGLVTQMELPDFVIAVIEDLLAISGGLFVASRM</sequence>
<keyword evidence="1" id="KW-1133">Transmembrane helix</keyword>
<feature type="transmembrane region" description="Helical" evidence="1">
    <location>
        <begin position="135"/>
        <end position="154"/>
    </location>
</feature>
<evidence type="ECO:0000313" key="3">
    <source>
        <dbReference type="EMBL" id="RZU41588.1"/>
    </source>
</evidence>
<gene>
    <name evidence="3" type="ORF">BDD14_3113</name>
</gene>
<feature type="domain" description="DUF4126" evidence="2">
    <location>
        <begin position="7"/>
        <end position="151"/>
    </location>
</feature>
<feature type="transmembrane region" description="Helical" evidence="1">
    <location>
        <begin position="102"/>
        <end position="123"/>
    </location>
</feature>
<feature type="transmembrane region" description="Helical" evidence="1">
    <location>
        <begin position="45"/>
        <end position="65"/>
    </location>
</feature>
<dbReference type="InterPro" id="IPR025196">
    <property type="entry name" value="DUF4126"/>
</dbReference>
<name>A0A4Q7YVB0_9BACT</name>
<dbReference type="OrthoDB" id="9812409at2"/>
<proteinExistence type="predicted"/>
<evidence type="ECO:0000313" key="4">
    <source>
        <dbReference type="Proteomes" id="UP000292958"/>
    </source>
</evidence>
<organism evidence="3 4">
    <name type="scientific">Edaphobacter modestus</name>
    <dbReference type="NCBI Taxonomy" id="388466"/>
    <lineage>
        <taxon>Bacteria</taxon>
        <taxon>Pseudomonadati</taxon>
        <taxon>Acidobacteriota</taxon>
        <taxon>Terriglobia</taxon>
        <taxon>Terriglobales</taxon>
        <taxon>Acidobacteriaceae</taxon>
        <taxon>Edaphobacter</taxon>
    </lineage>
</organism>
<protein>
    <submittedName>
        <fullName evidence="3">Putative membrane protein</fullName>
    </submittedName>
</protein>
<reference evidence="3 4" key="1">
    <citation type="submission" date="2019-02" db="EMBL/GenBank/DDBJ databases">
        <title>Genomic Encyclopedia of Archaeal and Bacterial Type Strains, Phase II (KMG-II): from individual species to whole genera.</title>
        <authorList>
            <person name="Goeker M."/>
        </authorList>
    </citation>
    <scope>NUCLEOTIDE SEQUENCE [LARGE SCALE GENOMIC DNA]</scope>
    <source>
        <strain evidence="3 4">DSM 18101</strain>
    </source>
</reference>
<dbReference type="Proteomes" id="UP000292958">
    <property type="component" value="Unassembled WGS sequence"/>
</dbReference>
<evidence type="ECO:0000259" key="2">
    <source>
        <dbReference type="Pfam" id="PF13548"/>
    </source>
</evidence>
<keyword evidence="4" id="KW-1185">Reference proteome</keyword>
<accession>A0A4Q7YVB0</accession>
<dbReference type="EMBL" id="SHKW01000001">
    <property type="protein sequence ID" value="RZU41588.1"/>
    <property type="molecule type" value="Genomic_DNA"/>
</dbReference>
<feature type="transmembrane region" description="Helical" evidence="1">
    <location>
        <begin position="77"/>
        <end position="96"/>
    </location>
</feature>
<keyword evidence="1" id="KW-0472">Membrane</keyword>
<dbReference type="Pfam" id="PF13548">
    <property type="entry name" value="DUF4126"/>
    <property type="match status" value="1"/>
</dbReference>
<evidence type="ECO:0000256" key="1">
    <source>
        <dbReference type="SAM" id="Phobius"/>
    </source>
</evidence>
<comment type="caution">
    <text evidence="3">The sequence shown here is derived from an EMBL/GenBank/DDBJ whole genome shotgun (WGS) entry which is preliminary data.</text>
</comment>
<dbReference type="AlphaFoldDB" id="A0A4Q7YVB0"/>
<dbReference type="RefSeq" id="WP_130423152.1">
    <property type="nucleotide sequence ID" value="NZ_SHKW01000001.1"/>
</dbReference>